<dbReference type="EMBL" id="BGZK01000638">
    <property type="protein sequence ID" value="GBP54063.1"/>
    <property type="molecule type" value="Genomic_DNA"/>
</dbReference>
<dbReference type="AlphaFoldDB" id="A0A4C1WSW3"/>
<organism evidence="2 3">
    <name type="scientific">Eumeta variegata</name>
    <name type="common">Bagworm moth</name>
    <name type="synonym">Eumeta japonica</name>
    <dbReference type="NCBI Taxonomy" id="151549"/>
    <lineage>
        <taxon>Eukaryota</taxon>
        <taxon>Metazoa</taxon>
        <taxon>Ecdysozoa</taxon>
        <taxon>Arthropoda</taxon>
        <taxon>Hexapoda</taxon>
        <taxon>Insecta</taxon>
        <taxon>Pterygota</taxon>
        <taxon>Neoptera</taxon>
        <taxon>Endopterygota</taxon>
        <taxon>Lepidoptera</taxon>
        <taxon>Glossata</taxon>
        <taxon>Ditrysia</taxon>
        <taxon>Tineoidea</taxon>
        <taxon>Psychidae</taxon>
        <taxon>Oiketicinae</taxon>
        <taxon>Eumeta</taxon>
    </lineage>
</organism>
<proteinExistence type="predicted"/>
<evidence type="ECO:0000313" key="2">
    <source>
        <dbReference type="EMBL" id="GBP54063.1"/>
    </source>
</evidence>
<keyword evidence="3" id="KW-1185">Reference proteome</keyword>
<evidence type="ECO:0000256" key="1">
    <source>
        <dbReference type="SAM" id="MobiDB-lite"/>
    </source>
</evidence>
<reference evidence="2 3" key="1">
    <citation type="journal article" date="2019" name="Commun. Biol.">
        <title>The bagworm genome reveals a unique fibroin gene that provides high tensile strength.</title>
        <authorList>
            <person name="Kono N."/>
            <person name="Nakamura H."/>
            <person name="Ohtoshi R."/>
            <person name="Tomita M."/>
            <person name="Numata K."/>
            <person name="Arakawa K."/>
        </authorList>
    </citation>
    <scope>NUCLEOTIDE SEQUENCE [LARGE SCALE GENOMIC DNA]</scope>
</reference>
<feature type="region of interest" description="Disordered" evidence="1">
    <location>
        <begin position="74"/>
        <end position="95"/>
    </location>
</feature>
<dbReference type="Proteomes" id="UP000299102">
    <property type="component" value="Unassembled WGS sequence"/>
</dbReference>
<sequence>MRSGARAPVDDPCGQGFLSQQQNNIVAYGSELVIIDRRARRGRARAVSPGDIPHVYATKARVGRAVLQKLRLRRGAADPRRGKRHSQETNGMLVL</sequence>
<gene>
    <name evidence="2" type="ORF">EVAR_85366_1</name>
</gene>
<accession>A0A4C1WSW3</accession>
<comment type="caution">
    <text evidence="2">The sequence shown here is derived from an EMBL/GenBank/DDBJ whole genome shotgun (WGS) entry which is preliminary data.</text>
</comment>
<evidence type="ECO:0000313" key="3">
    <source>
        <dbReference type="Proteomes" id="UP000299102"/>
    </source>
</evidence>
<name>A0A4C1WSW3_EUMVA</name>
<protein>
    <submittedName>
        <fullName evidence="2">Uncharacterized protein</fullName>
    </submittedName>
</protein>